<comment type="catalytic activity">
    <reaction evidence="8">
        <text>Exolytic cleavage of the (1-&gt;4)-beta-glycosidic linkage between N-acetylmuramic acid (MurNAc) and N-acetylglucosamine (GlcNAc) residues in peptidoglycan, from either the reducing or the non-reducing ends of the peptidoglycan chains, with concomitant formation of a 1,6-anhydrobond in the MurNAc residue.</text>
        <dbReference type="EC" id="4.2.2.n1"/>
    </reaction>
</comment>
<dbReference type="CDD" id="cd01009">
    <property type="entry name" value="PBP2_YfhD_N"/>
    <property type="match status" value="1"/>
</dbReference>
<evidence type="ECO:0000256" key="9">
    <source>
        <dbReference type="SAM" id="MobiDB-lite"/>
    </source>
</evidence>
<dbReference type="Gene3D" id="3.40.190.10">
    <property type="entry name" value="Periplasmic binding protein-like II"/>
    <property type="match status" value="2"/>
</dbReference>
<comment type="similarity">
    <text evidence="8">In the C-terminal section; belongs to the transglycosylase Slt family.</text>
</comment>
<evidence type="ECO:0000256" key="7">
    <source>
        <dbReference type="ARBA" id="ARBA00023316"/>
    </source>
</evidence>
<feature type="region of interest" description="Disordered" evidence="9">
    <location>
        <begin position="487"/>
        <end position="506"/>
    </location>
</feature>
<feature type="region of interest" description="LT domain" evidence="8">
    <location>
        <begin position="278"/>
        <end position="506"/>
    </location>
</feature>
<dbReference type="PANTHER" id="PTHR35936">
    <property type="entry name" value="MEMBRANE-BOUND LYTIC MUREIN TRANSGLYCOSYLASE F"/>
    <property type="match status" value="1"/>
</dbReference>
<dbReference type="InterPro" id="IPR023346">
    <property type="entry name" value="Lysozyme-like_dom_sf"/>
</dbReference>
<comment type="caution">
    <text evidence="8">Lacks conserved residue(s) required for the propagation of feature annotation.</text>
</comment>
<dbReference type="PROSITE" id="PS00922">
    <property type="entry name" value="TRANSGLYCOSYLASE"/>
    <property type="match status" value="1"/>
</dbReference>
<dbReference type="Pfam" id="PF01464">
    <property type="entry name" value="SLT"/>
    <property type="match status" value="1"/>
</dbReference>
<dbReference type="HAMAP" id="MF_02016">
    <property type="entry name" value="MltF"/>
    <property type="match status" value="1"/>
</dbReference>
<comment type="similarity">
    <text evidence="2">Belongs to the bacterial solute-binding protein 3 family.</text>
</comment>
<dbReference type="InterPro" id="IPR008258">
    <property type="entry name" value="Transglycosylase_SLT_dom_1"/>
</dbReference>
<evidence type="ECO:0000256" key="2">
    <source>
        <dbReference type="ARBA" id="ARBA00010333"/>
    </source>
</evidence>
<keyword evidence="12" id="KW-1185">Reference proteome</keyword>
<dbReference type="InterPro" id="IPR000189">
    <property type="entry name" value="Transglyc_AS"/>
</dbReference>
<comment type="caution">
    <text evidence="11">The sequence shown here is derived from an EMBL/GenBank/DDBJ whole genome shotgun (WGS) entry which is preliminary data.</text>
</comment>
<dbReference type="EMBL" id="BSPW01000077">
    <property type="protein sequence ID" value="GLT19427.1"/>
    <property type="molecule type" value="Genomic_DNA"/>
</dbReference>
<evidence type="ECO:0000256" key="8">
    <source>
        <dbReference type="HAMAP-Rule" id="MF_02016"/>
    </source>
</evidence>
<accession>A0ABQ6F2F6</accession>
<dbReference type="Proteomes" id="UP001157138">
    <property type="component" value="Unassembled WGS sequence"/>
</dbReference>
<evidence type="ECO:0000259" key="10">
    <source>
        <dbReference type="SMART" id="SM00062"/>
    </source>
</evidence>
<evidence type="ECO:0000313" key="11">
    <source>
        <dbReference type="EMBL" id="GLT19427.1"/>
    </source>
</evidence>
<evidence type="ECO:0000256" key="5">
    <source>
        <dbReference type="ARBA" id="ARBA00023237"/>
    </source>
</evidence>
<protein>
    <recommendedName>
        <fullName evidence="8">Membrane-bound lytic murein transglycosylase F</fullName>
        <ecNumber evidence="8">4.2.2.n1</ecNumber>
    </recommendedName>
    <alternativeName>
        <fullName evidence="8">Murein lyase F</fullName>
    </alternativeName>
</protein>
<evidence type="ECO:0000256" key="4">
    <source>
        <dbReference type="ARBA" id="ARBA00023136"/>
    </source>
</evidence>
<keyword evidence="5 8" id="KW-0998">Cell outer membrane</keyword>
<keyword evidence="6 8" id="KW-0456">Lyase</keyword>
<dbReference type="InterPro" id="IPR023703">
    <property type="entry name" value="MltF"/>
</dbReference>
<keyword evidence="7 8" id="KW-0961">Cell wall biogenesis/degradation</keyword>
<dbReference type="RefSeq" id="WP_284193399.1">
    <property type="nucleotide sequence ID" value="NZ_BSPW01000077.1"/>
</dbReference>
<dbReference type="PROSITE" id="PS51257">
    <property type="entry name" value="PROKAR_LIPOPROTEIN"/>
    <property type="match status" value="1"/>
</dbReference>
<dbReference type="NCBIfam" id="NF008112">
    <property type="entry name" value="PRK10859.1"/>
    <property type="match status" value="1"/>
</dbReference>
<gene>
    <name evidence="8 11" type="primary">mltF</name>
    <name evidence="11" type="ORF">GCM10007938_32090</name>
</gene>
<comment type="similarity">
    <text evidence="8">In the N-terminal section; belongs to the bacterial solute-binding protein 3 family.</text>
</comment>
<comment type="domain">
    <text evidence="8">The N-terminal domain does not have lytic activity and probably modulates enzymatic activity. The C-terminal domain is the catalytic active domain.</text>
</comment>
<dbReference type="SUPFAM" id="SSF53955">
    <property type="entry name" value="Lysozyme-like"/>
    <property type="match status" value="1"/>
</dbReference>
<dbReference type="Pfam" id="PF00497">
    <property type="entry name" value="SBP_bac_3"/>
    <property type="match status" value="1"/>
</dbReference>
<evidence type="ECO:0000256" key="3">
    <source>
        <dbReference type="ARBA" id="ARBA00022729"/>
    </source>
</evidence>
<organism evidence="11 12">
    <name type="scientific">Vibrio zhanjiangensis</name>
    <dbReference type="NCBI Taxonomy" id="1046128"/>
    <lineage>
        <taxon>Bacteria</taxon>
        <taxon>Pseudomonadati</taxon>
        <taxon>Pseudomonadota</taxon>
        <taxon>Gammaproteobacteria</taxon>
        <taxon>Vibrionales</taxon>
        <taxon>Vibrionaceae</taxon>
        <taxon>Vibrio</taxon>
    </lineage>
</organism>
<keyword evidence="4 8" id="KW-0472">Membrane</keyword>
<sequence length="506" mass="57739">MKKHYLTPWTTLGILLFSALILSGCQIESEPKSDLDQIRERGVLRVGTLNNQLSYYIGPDGPAGLDYELAREFANELGVQLEMKPAFRISSLYPALENGEIDIIAAGLVSSPERMARFRPGPAYYYVSQQVIYKKGNWRPRTLEQLVSKHNSDGEQAATLKIVSDSHIKQTLNTIREHQHPDFVFEVDPEAEVSDLLKQVAQGELMFTVADSVELSLSQRIYPEIAVAFELTEDQPISWFVRRSEDESLYALLIEFFGYTKQSGHLAALEEKYIGHVGSFDYVDTRAFIRALNSKLPKWAPLFKQYSDEFDWRLVAALAYQESHWNPRAKSPTGVRGMMMLTLPTAKSVGVTNRLDPQQSVRGGVEYLRRIASRIPESIAMHEKIWFALAAYNVGYGHMMDARRLTKKQGANPDSWADVKDRLPLLRQKKYFSQTEYGYARGDEAKNYVENIRRYYQSIIGHIDQKPIEDNDGSIDDLAVIEPIELEQQTELEEDDQEPISEQLQE</sequence>
<comment type="subcellular location">
    <subcellularLocation>
        <location evidence="8">Cell outer membrane</location>
        <topology evidence="8">Peripheral membrane protein</topology>
    </subcellularLocation>
    <text evidence="8">Attached to the inner leaflet of the outer membrane.</text>
</comment>
<proteinExistence type="inferred from homology"/>
<feature type="active site" evidence="8">
    <location>
        <position position="322"/>
    </location>
</feature>
<evidence type="ECO:0000313" key="12">
    <source>
        <dbReference type="Proteomes" id="UP001157138"/>
    </source>
</evidence>
<dbReference type="CDD" id="cd13403">
    <property type="entry name" value="MLTF-like"/>
    <property type="match status" value="1"/>
</dbReference>
<feature type="domain" description="Solute-binding protein family 3/N-terminal" evidence="10">
    <location>
        <begin position="43"/>
        <end position="277"/>
    </location>
</feature>
<reference evidence="12" key="1">
    <citation type="journal article" date="2019" name="Int. J. Syst. Evol. Microbiol.">
        <title>The Global Catalogue of Microorganisms (GCM) 10K type strain sequencing project: providing services to taxonomists for standard genome sequencing and annotation.</title>
        <authorList>
            <consortium name="The Broad Institute Genomics Platform"/>
            <consortium name="The Broad Institute Genome Sequencing Center for Infectious Disease"/>
            <person name="Wu L."/>
            <person name="Ma J."/>
        </authorList>
    </citation>
    <scope>NUCLEOTIDE SEQUENCE [LARGE SCALE GENOMIC DNA]</scope>
    <source>
        <strain evidence="12">NBRC 108723</strain>
    </source>
</reference>
<keyword evidence="3 8" id="KW-0732">Signal</keyword>
<dbReference type="InterPro" id="IPR001638">
    <property type="entry name" value="Solute-binding_3/MltF_N"/>
</dbReference>
<dbReference type="SUPFAM" id="SSF53850">
    <property type="entry name" value="Periplasmic binding protein-like II"/>
    <property type="match status" value="1"/>
</dbReference>
<comment type="function">
    <text evidence="8">Murein-degrading enzyme that degrades murein glycan strands and insoluble, high-molecular weight murein sacculi, with the concomitant formation of a 1,6-anhydromuramoyl product. Lytic transglycosylases (LTs) play an integral role in the metabolism of the peptidoglycan (PG) sacculus. Their lytic action creates space within the PG sacculus to allow for its expansion as well as for the insertion of various structures such as secretion systems and flagella.</text>
</comment>
<evidence type="ECO:0000256" key="6">
    <source>
        <dbReference type="ARBA" id="ARBA00023239"/>
    </source>
</evidence>
<name>A0ABQ6F2F6_9VIBR</name>
<dbReference type="EC" id="4.2.2.n1" evidence="8"/>
<dbReference type="SMART" id="SM00062">
    <property type="entry name" value="PBPb"/>
    <property type="match status" value="1"/>
</dbReference>
<dbReference type="PANTHER" id="PTHR35936:SF32">
    <property type="entry name" value="MEMBRANE-BOUND LYTIC MUREIN TRANSGLYCOSYLASE F"/>
    <property type="match status" value="1"/>
</dbReference>
<evidence type="ECO:0000256" key="1">
    <source>
        <dbReference type="ARBA" id="ARBA00007734"/>
    </source>
</evidence>
<comment type="similarity">
    <text evidence="1">Belongs to the transglycosylase Slt family.</text>
</comment>
<dbReference type="Gene3D" id="1.10.530.10">
    <property type="match status" value="1"/>
</dbReference>